<dbReference type="VEuPathDB" id="FungiDB:ATEG_03787"/>
<comment type="similarity">
    <text evidence="2">Belongs to the mitochondrion-specific ribosomal protein mL41 family.</text>
</comment>
<protein>
    <submittedName>
        <fullName evidence="7">50S ribosomal protein YmL27</fullName>
    </submittedName>
</protein>
<accession>A0A5M3Z0A9</accession>
<keyword evidence="4 7" id="KW-0689">Ribosomal protein</keyword>
<organism evidence="7 8">
    <name type="scientific">Aspergillus terreus</name>
    <dbReference type="NCBI Taxonomy" id="33178"/>
    <lineage>
        <taxon>Eukaryota</taxon>
        <taxon>Fungi</taxon>
        <taxon>Dikarya</taxon>
        <taxon>Ascomycota</taxon>
        <taxon>Pezizomycotina</taxon>
        <taxon>Eurotiomycetes</taxon>
        <taxon>Eurotiomycetidae</taxon>
        <taxon>Eurotiales</taxon>
        <taxon>Aspergillaceae</taxon>
        <taxon>Aspergillus</taxon>
        <taxon>Aspergillus subgen. Circumdati</taxon>
    </lineage>
</organism>
<evidence type="ECO:0000256" key="5">
    <source>
        <dbReference type="ARBA" id="ARBA00023128"/>
    </source>
</evidence>
<evidence type="ECO:0000256" key="4">
    <source>
        <dbReference type="ARBA" id="ARBA00022980"/>
    </source>
</evidence>
<evidence type="ECO:0000313" key="7">
    <source>
        <dbReference type="EMBL" id="GFF19926.1"/>
    </source>
</evidence>
<evidence type="ECO:0000256" key="6">
    <source>
        <dbReference type="ARBA" id="ARBA00023274"/>
    </source>
</evidence>
<dbReference type="GO" id="GO:0003735">
    <property type="term" value="F:structural constituent of ribosome"/>
    <property type="evidence" value="ECO:0007669"/>
    <property type="project" value="InterPro"/>
</dbReference>
<evidence type="ECO:0000313" key="8">
    <source>
        <dbReference type="Proteomes" id="UP000452235"/>
    </source>
</evidence>
<evidence type="ECO:0000256" key="2">
    <source>
        <dbReference type="ARBA" id="ARBA00010152"/>
    </source>
</evidence>
<dbReference type="EMBL" id="BLJY01000011">
    <property type="protein sequence ID" value="GFF19926.1"/>
    <property type="molecule type" value="Genomic_DNA"/>
</dbReference>
<dbReference type="AlphaFoldDB" id="A0A5M3Z0A9"/>
<sequence length="154" mass="17702">MFKPSQPMMARLRLTTKQVNGGYYKGNRTGSMGYFAKNGSYIIDWKKVRTYVVPENLDQFKVGVHAQWDIAWMVFVSVVDPMLTHGQLTPFVTNRMTPTKGKYTREIEKDNGDVVIVERAFGGKDFLDLWASDNGREVLEQERIEKGESTETRQ</sequence>
<keyword evidence="8" id="KW-1185">Reference proteome</keyword>
<comment type="subcellular location">
    <subcellularLocation>
        <location evidence="1">Mitochondrion</location>
    </subcellularLocation>
</comment>
<name>A0A5M3Z0A9_ASPTE</name>
<evidence type="ECO:0000256" key="1">
    <source>
        <dbReference type="ARBA" id="ARBA00004173"/>
    </source>
</evidence>
<comment type="caution">
    <text evidence="7">The sequence shown here is derived from an EMBL/GenBank/DDBJ whole genome shotgun (WGS) entry which is preliminary data.</text>
</comment>
<reference evidence="7 8" key="1">
    <citation type="submission" date="2020-01" db="EMBL/GenBank/DDBJ databases">
        <title>Aspergillus terreus IFO 6365 whole genome shotgun sequence.</title>
        <authorList>
            <person name="Kanamasa S."/>
            <person name="Takahashi H."/>
        </authorList>
    </citation>
    <scope>NUCLEOTIDE SEQUENCE [LARGE SCALE GENOMIC DNA]</scope>
    <source>
        <strain evidence="7 8">IFO 6365</strain>
    </source>
</reference>
<dbReference type="PANTHER" id="PTHR21338">
    <property type="entry name" value="MITOCHONDRIAL RIBOSOMAL PROTEIN L41"/>
    <property type="match status" value="1"/>
</dbReference>
<keyword evidence="6" id="KW-0687">Ribonucleoprotein</keyword>
<dbReference type="Pfam" id="PF09809">
    <property type="entry name" value="MRP-L27"/>
    <property type="match status" value="1"/>
</dbReference>
<dbReference type="GO" id="GO:0005762">
    <property type="term" value="C:mitochondrial large ribosomal subunit"/>
    <property type="evidence" value="ECO:0007669"/>
    <property type="project" value="InterPro"/>
</dbReference>
<proteinExistence type="inferred from homology"/>
<keyword evidence="3" id="KW-0809">Transit peptide</keyword>
<dbReference type="Proteomes" id="UP000452235">
    <property type="component" value="Unassembled WGS sequence"/>
</dbReference>
<dbReference type="PANTHER" id="PTHR21338:SF0">
    <property type="entry name" value="LARGE RIBOSOMAL SUBUNIT PROTEIN ML41"/>
    <property type="match status" value="1"/>
</dbReference>
<dbReference type="InterPro" id="IPR019189">
    <property type="entry name" value="Ribosomal_mL41"/>
</dbReference>
<dbReference type="GO" id="GO:0006412">
    <property type="term" value="P:translation"/>
    <property type="evidence" value="ECO:0007669"/>
    <property type="project" value="TreeGrafter"/>
</dbReference>
<dbReference type="OrthoDB" id="408933at2759"/>
<gene>
    <name evidence="7" type="ORF">ATEIFO6365_0011018500</name>
</gene>
<evidence type="ECO:0000256" key="3">
    <source>
        <dbReference type="ARBA" id="ARBA00022946"/>
    </source>
</evidence>
<keyword evidence="5" id="KW-0496">Mitochondrion</keyword>